<dbReference type="EMBL" id="BGZK01000212">
    <property type="protein sequence ID" value="GBP28882.1"/>
    <property type="molecule type" value="Genomic_DNA"/>
</dbReference>
<gene>
    <name evidence="1" type="ORF">EVAR_24558_1</name>
</gene>
<evidence type="ECO:0000313" key="2">
    <source>
        <dbReference type="Proteomes" id="UP000299102"/>
    </source>
</evidence>
<reference evidence="1 2" key="1">
    <citation type="journal article" date="2019" name="Commun. Biol.">
        <title>The bagworm genome reveals a unique fibroin gene that provides high tensile strength.</title>
        <authorList>
            <person name="Kono N."/>
            <person name="Nakamura H."/>
            <person name="Ohtoshi R."/>
            <person name="Tomita M."/>
            <person name="Numata K."/>
            <person name="Arakawa K."/>
        </authorList>
    </citation>
    <scope>NUCLEOTIDE SEQUENCE [LARGE SCALE GENOMIC DNA]</scope>
</reference>
<evidence type="ECO:0000313" key="1">
    <source>
        <dbReference type="EMBL" id="GBP28882.1"/>
    </source>
</evidence>
<organism evidence="1 2">
    <name type="scientific">Eumeta variegata</name>
    <name type="common">Bagworm moth</name>
    <name type="synonym">Eumeta japonica</name>
    <dbReference type="NCBI Taxonomy" id="151549"/>
    <lineage>
        <taxon>Eukaryota</taxon>
        <taxon>Metazoa</taxon>
        <taxon>Ecdysozoa</taxon>
        <taxon>Arthropoda</taxon>
        <taxon>Hexapoda</taxon>
        <taxon>Insecta</taxon>
        <taxon>Pterygota</taxon>
        <taxon>Neoptera</taxon>
        <taxon>Endopterygota</taxon>
        <taxon>Lepidoptera</taxon>
        <taxon>Glossata</taxon>
        <taxon>Ditrysia</taxon>
        <taxon>Tineoidea</taxon>
        <taxon>Psychidae</taxon>
        <taxon>Oiketicinae</taxon>
        <taxon>Eumeta</taxon>
    </lineage>
</organism>
<dbReference type="AlphaFoldDB" id="A0A4C1USC6"/>
<dbReference type="Proteomes" id="UP000299102">
    <property type="component" value="Unassembled WGS sequence"/>
</dbReference>
<protein>
    <submittedName>
        <fullName evidence="1">Uncharacterized protein</fullName>
    </submittedName>
</protein>
<keyword evidence="2" id="KW-1185">Reference proteome</keyword>
<sequence>MIKARAMRRPKEIRRGVPGIYVKHRRGRVSWDFATCRATLCVSFDVIISKLTALAVYDIEHYQSLRAQCDIKSDGDRIRRASSERGAFSYHLIGFSVRTFSLVGDISPGLPRSTGGAESVGTGIKTY</sequence>
<name>A0A4C1USC6_EUMVA</name>
<proteinExistence type="predicted"/>
<comment type="caution">
    <text evidence="1">The sequence shown here is derived from an EMBL/GenBank/DDBJ whole genome shotgun (WGS) entry which is preliminary data.</text>
</comment>
<accession>A0A4C1USC6</accession>